<name>A0A1M5TAZ1_9BRAD</name>
<dbReference type="Proteomes" id="UP000190675">
    <property type="component" value="Chromosome I"/>
</dbReference>
<dbReference type="EMBL" id="LT670818">
    <property type="protein sequence ID" value="SHH47955.1"/>
    <property type="molecule type" value="Genomic_DNA"/>
</dbReference>
<proteinExistence type="predicted"/>
<protein>
    <submittedName>
        <fullName evidence="1">Uncharacterized protein</fullName>
    </submittedName>
</protein>
<evidence type="ECO:0000313" key="1">
    <source>
        <dbReference type="EMBL" id="SHH47955.1"/>
    </source>
</evidence>
<gene>
    <name evidence="1" type="ORF">SAMN05444169_7657</name>
</gene>
<accession>A0A1M5TAZ1</accession>
<reference evidence="1 2" key="1">
    <citation type="submission" date="2016-11" db="EMBL/GenBank/DDBJ databases">
        <authorList>
            <person name="Jaros S."/>
            <person name="Januszkiewicz K."/>
            <person name="Wedrychowicz H."/>
        </authorList>
    </citation>
    <scope>NUCLEOTIDE SEQUENCE [LARGE SCALE GENOMIC DNA]</scope>
    <source>
        <strain evidence="1 2">GAS242</strain>
    </source>
</reference>
<organism evidence="1 2">
    <name type="scientific">Bradyrhizobium erythrophlei</name>
    <dbReference type="NCBI Taxonomy" id="1437360"/>
    <lineage>
        <taxon>Bacteria</taxon>
        <taxon>Pseudomonadati</taxon>
        <taxon>Pseudomonadota</taxon>
        <taxon>Alphaproteobacteria</taxon>
        <taxon>Hyphomicrobiales</taxon>
        <taxon>Nitrobacteraceae</taxon>
        <taxon>Bradyrhizobium</taxon>
    </lineage>
</organism>
<dbReference type="AlphaFoldDB" id="A0A1M5TAZ1"/>
<sequence length="60" mass="6821">MRTPLPRLKGVKPVTEPELRRIAQARRIKATVKRWTTRGIIEQEALIESLRKSSPSTPTA</sequence>
<evidence type="ECO:0000313" key="2">
    <source>
        <dbReference type="Proteomes" id="UP000190675"/>
    </source>
</evidence>